<feature type="compositionally biased region" description="Polar residues" evidence="1">
    <location>
        <begin position="83"/>
        <end position="114"/>
    </location>
</feature>
<accession>A0AAN6VFM5</accession>
<name>A0AAN6VFM5_9PEZI</name>
<reference evidence="2" key="2">
    <citation type="submission" date="2023-05" db="EMBL/GenBank/DDBJ databases">
        <authorList>
            <consortium name="Lawrence Berkeley National Laboratory"/>
            <person name="Steindorff A."/>
            <person name="Hensen N."/>
            <person name="Bonometti L."/>
            <person name="Westerberg I."/>
            <person name="Brannstrom I.O."/>
            <person name="Guillou S."/>
            <person name="Cros-Aarteil S."/>
            <person name="Calhoun S."/>
            <person name="Haridas S."/>
            <person name="Kuo A."/>
            <person name="Mondo S."/>
            <person name="Pangilinan J."/>
            <person name="Riley R."/>
            <person name="Labutti K."/>
            <person name="Andreopoulos B."/>
            <person name="Lipzen A."/>
            <person name="Chen C."/>
            <person name="Yanf M."/>
            <person name="Daum C."/>
            <person name="Ng V."/>
            <person name="Clum A."/>
            <person name="Ohm R."/>
            <person name="Martin F."/>
            <person name="Silar P."/>
            <person name="Natvig D."/>
            <person name="Lalanne C."/>
            <person name="Gautier V."/>
            <person name="Ament-Velasquez S.L."/>
            <person name="Kruys A."/>
            <person name="Hutchinson M.I."/>
            <person name="Powell A.J."/>
            <person name="Barry K."/>
            <person name="Miller A.N."/>
            <person name="Grigoriev I.V."/>
            <person name="Debuchy R."/>
            <person name="Gladieux P."/>
            <person name="Thoren M.H."/>
            <person name="Johannesson H."/>
        </authorList>
    </citation>
    <scope>NUCLEOTIDE SEQUENCE</scope>
    <source>
        <strain evidence="2">CBS 538.74</strain>
    </source>
</reference>
<feature type="compositionally biased region" description="Low complexity" evidence="1">
    <location>
        <begin position="128"/>
        <end position="157"/>
    </location>
</feature>
<keyword evidence="3" id="KW-1185">Reference proteome</keyword>
<organism evidence="2 3">
    <name type="scientific">Chaetomidium leptoderma</name>
    <dbReference type="NCBI Taxonomy" id="669021"/>
    <lineage>
        <taxon>Eukaryota</taxon>
        <taxon>Fungi</taxon>
        <taxon>Dikarya</taxon>
        <taxon>Ascomycota</taxon>
        <taxon>Pezizomycotina</taxon>
        <taxon>Sordariomycetes</taxon>
        <taxon>Sordariomycetidae</taxon>
        <taxon>Sordariales</taxon>
        <taxon>Chaetomiaceae</taxon>
        <taxon>Chaetomidium</taxon>
    </lineage>
</organism>
<reference evidence="2" key="1">
    <citation type="journal article" date="2023" name="Mol. Phylogenet. Evol.">
        <title>Genome-scale phylogeny and comparative genomics of the fungal order Sordariales.</title>
        <authorList>
            <person name="Hensen N."/>
            <person name="Bonometti L."/>
            <person name="Westerberg I."/>
            <person name="Brannstrom I.O."/>
            <person name="Guillou S."/>
            <person name="Cros-Aarteil S."/>
            <person name="Calhoun S."/>
            <person name="Haridas S."/>
            <person name="Kuo A."/>
            <person name="Mondo S."/>
            <person name="Pangilinan J."/>
            <person name="Riley R."/>
            <person name="LaButti K."/>
            <person name="Andreopoulos B."/>
            <person name="Lipzen A."/>
            <person name="Chen C."/>
            <person name="Yan M."/>
            <person name="Daum C."/>
            <person name="Ng V."/>
            <person name="Clum A."/>
            <person name="Steindorff A."/>
            <person name="Ohm R.A."/>
            <person name="Martin F."/>
            <person name="Silar P."/>
            <person name="Natvig D.O."/>
            <person name="Lalanne C."/>
            <person name="Gautier V."/>
            <person name="Ament-Velasquez S.L."/>
            <person name="Kruys A."/>
            <person name="Hutchinson M.I."/>
            <person name="Powell A.J."/>
            <person name="Barry K."/>
            <person name="Miller A.N."/>
            <person name="Grigoriev I.V."/>
            <person name="Debuchy R."/>
            <person name="Gladieux P."/>
            <person name="Hiltunen Thoren M."/>
            <person name="Johannesson H."/>
        </authorList>
    </citation>
    <scope>NUCLEOTIDE SEQUENCE</scope>
    <source>
        <strain evidence="2">CBS 538.74</strain>
    </source>
</reference>
<dbReference type="EMBL" id="MU857061">
    <property type="protein sequence ID" value="KAK4150602.1"/>
    <property type="molecule type" value="Genomic_DNA"/>
</dbReference>
<gene>
    <name evidence="2" type="ORF">C8A00DRAFT_36809</name>
</gene>
<sequence length="668" mass="71994">MANLPPRPTFTNLSDGAPSYNSRRRSSNPSGLMSPRNSSNPRHYHPYDRQPSTPALGSPIPPWRRDPLRQNYQSGLPKLHGSGQFTNSFASRTGNTTPRPAANTNAGLRRQQTVYEGGPVMYAVNHASGTVSPGSTSSSSTDPSSTYDVTPPSSVSSLGAAATPIVDLPSPVSRLTPSGPSCPRRPPLPVASASHAGPSAAQKVAEHTPSPAAAPESPSPLSPPRARKFCMNDRNLVHNLSAAADQPAQPPPVVGRDPPTPTSHPGLDLATPTTTPTSCGAGAETLVSHHHHDHQLPPLRPCLTTTTTATTTATATAIEERNTTLTITLGTSTRTLPLPTPSLLTNFTAWTTTWNATTQTYHINLTALLPGATACPPEELEAHLDALEALLCVMLRRNPEDEEVNVDVLWRLGGLREGLGLEGRWVAWMRGCMGGFVRGLKGVGGWLEGGGPDEGGEGDMMEKAMNVCLLYGWAEEFRAVAGRLAYVCRVGEDGELVKPDGRRVEQSVCGRRVVDCILAAREQVFQEAFVTAQKSLCSWTIRIGRRPCDNITCNTNRIAALNVFLLWSGLFPRTKLNVSLHEIVSALQYITATDAELMAIAIENGREDDQVEERLAWAAHIRQTYRGTCTKCSEKTATSTLFPLEDLLCDLTFEMQTQLQECVGYPRD</sequence>
<comment type="caution">
    <text evidence="2">The sequence shown here is derived from an EMBL/GenBank/DDBJ whole genome shotgun (WGS) entry which is preliminary data.</text>
</comment>
<feature type="region of interest" description="Disordered" evidence="1">
    <location>
        <begin position="1"/>
        <end position="114"/>
    </location>
</feature>
<protein>
    <submittedName>
        <fullName evidence="2">Uncharacterized protein</fullName>
    </submittedName>
</protein>
<feature type="compositionally biased region" description="Pro residues" evidence="1">
    <location>
        <begin position="248"/>
        <end position="262"/>
    </location>
</feature>
<proteinExistence type="predicted"/>
<feature type="region of interest" description="Disordered" evidence="1">
    <location>
        <begin position="243"/>
        <end position="279"/>
    </location>
</feature>
<evidence type="ECO:0000313" key="3">
    <source>
        <dbReference type="Proteomes" id="UP001302745"/>
    </source>
</evidence>
<evidence type="ECO:0000256" key="1">
    <source>
        <dbReference type="SAM" id="MobiDB-lite"/>
    </source>
</evidence>
<dbReference type="Proteomes" id="UP001302745">
    <property type="component" value="Unassembled WGS sequence"/>
</dbReference>
<feature type="region of interest" description="Disordered" evidence="1">
    <location>
        <begin position="126"/>
        <end position="227"/>
    </location>
</feature>
<evidence type="ECO:0000313" key="2">
    <source>
        <dbReference type="EMBL" id="KAK4150602.1"/>
    </source>
</evidence>
<dbReference type="AlphaFoldDB" id="A0AAN6VFM5"/>